<evidence type="ECO:0000256" key="6">
    <source>
        <dbReference type="ARBA" id="ARBA00022729"/>
    </source>
</evidence>
<dbReference type="RefSeq" id="WP_081129877.1">
    <property type="nucleotide sequence ID" value="NZ_LDOS01000002.1"/>
</dbReference>
<keyword evidence="7" id="KW-0472">Membrane</keyword>
<dbReference type="GO" id="GO:0097347">
    <property type="term" value="C:TAM protein secretion complex"/>
    <property type="evidence" value="ECO:0007669"/>
    <property type="project" value="TreeGrafter"/>
</dbReference>
<sequence length="581" mass="62566">MAGRASRVLLVSLLTLAPVLAQASVQVQISGIDKVLAAAVRANLALTPYADRAVSEPQMRRLYASVPDEVRKALEPYGYFGARLVAGSYKRATGKTADENWTVTLHIAAGTPVRVTALQLDMPADALQLPAVHRAVRAFVPRTGAILDQALYTRSKQAVMAALQADGYLDARATQHEIAVNTATHRAVIKLAWAPGPRYKLGAVTFTGSQFVPGFLQRFVPWRVGEFYSQDALLQLQQRLTGADYFAMVEVNPEPRQARDLVVPVAVTVAPAKRTVYSAGALYGTDTGAGIEAGVRRRWLNRYGHKAALDTLLAQRLKTAALIYTIPRPGQDNKAFNFGANWLDSNTATSRSRTLGLVANESREWRGFSSSFGLDALSGDYVVGGENGNSTLLYAEASLGKKKGANPVYVRNGWAVSAVGRAGGPLSTTAFTQLALDGTWIHSLAPRDRIILRGDAGATWVQDFNALPPQLRFFAGGDRSIRGYGYQTVGPRNAQGLVIGGRNLLVASATYEHYFLPKWGVALFADGGDAFNGSAFQMHQAIGFGLRWISPVGPVRVDFGFPIGDRHAHGLSLHISIGPDL</sequence>
<evidence type="ECO:0000256" key="7">
    <source>
        <dbReference type="ARBA" id="ARBA00023136"/>
    </source>
</evidence>
<dbReference type="STRING" id="993689.GCA_002077135_01739"/>
<feature type="chain" id="PRO_5020506875" description="Translocation and assembly module subunit TamA" evidence="11">
    <location>
        <begin position="24"/>
        <end position="581"/>
    </location>
</feature>
<feature type="domain" description="TamA POTRA" evidence="13">
    <location>
        <begin position="26"/>
        <end position="107"/>
    </location>
</feature>
<evidence type="ECO:0000313" key="14">
    <source>
        <dbReference type="EMBL" id="THD09265.1"/>
    </source>
</evidence>
<dbReference type="PANTHER" id="PTHR12815">
    <property type="entry name" value="SORTING AND ASSEMBLY MACHINERY SAMM50 PROTEIN FAMILY MEMBER"/>
    <property type="match status" value="1"/>
</dbReference>
<dbReference type="InterPro" id="IPR035243">
    <property type="entry name" value="TamA_POTRA_Dom_1"/>
</dbReference>
<dbReference type="AlphaFoldDB" id="A0A4S3KKB7"/>
<evidence type="ECO:0000256" key="8">
    <source>
        <dbReference type="ARBA" id="ARBA00023237"/>
    </source>
</evidence>
<dbReference type="InterPro" id="IPR039910">
    <property type="entry name" value="D15-like"/>
</dbReference>
<reference evidence="14 15" key="1">
    <citation type="submission" date="2017-02" db="EMBL/GenBank/DDBJ databases">
        <title>Whole genome sequencing of Metallibacterium scheffleri DSM 24874 (T).</title>
        <authorList>
            <person name="Kumar S."/>
            <person name="Patil P."/>
            <person name="Patil P.B."/>
        </authorList>
    </citation>
    <scope>NUCLEOTIDE SEQUENCE [LARGE SCALE GENOMIC DNA]</scope>
    <source>
        <strain evidence="14 15">DSM 24874</strain>
    </source>
</reference>
<keyword evidence="5" id="KW-0812">Transmembrane</keyword>
<proteinExistence type="inferred from homology"/>
<dbReference type="PANTHER" id="PTHR12815:SF47">
    <property type="entry name" value="TRANSLOCATION AND ASSEMBLY MODULE SUBUNIT TAMA"/>
    <property type="match status" value="1"/>
</dbReference>
<comment type="caution">
    <text evidence="14">The sequence shown here is derived from an EMBL/GenBank/DDBJ whole genome shotgun (WGS) entry which is preliminary data.</text>
</comment>
<evidence type="ECO:0000256" key="3">
    <source>
        <dbReference type="ARBA" id="ARBA00015419"/>
    </source>
</evidence>
<evidence type="ECO:0000259" key="12">
    <source>
        <dbReference type="Pfam" id="PF01103"/>
    </source>
</evidence>
<evidence type="ECO:0000256" key="11">
    <source>
        <dbReference type="SAM" id="SignalP"/>
    </source>
</evidence>
<organism evidence="14 15">
    <name type="scientific">Metallibacterium scheffleri</name>
    <dbReference type="NCBI Taxonomy" id="993689"/>
    <lineage>
        <taxon>Bacteria</taxon>
        <taxon>Pseudomonadati</taxon>
        <taxon>Pseudomonadota</taxon>
        <taxon>Gammaproteobacteria</taxon>
        <taxon>Lysobacterales</taxon>
        <taxon>Rhodanobacteraceae</taxon>
        <taxon>Metallibacterium</taxon>
    </lineage>
</organism>
<dbReference type="Pfam" id="PF01103">
    <property type="entry name" value="Omp85"/>
    <property type="match status" value="1"/>
</dbReference>
<dbReference type="Gene3D" id="2.40.160.50">
    <property type="entry name" value="membrane protein fhac: a member of the omp85/tpsb transporter family"/>
    <property type="match status" value="1"/>
</dbReference>
<feature type="signal peptide" evidence="11">
    <location>
        <begin position="1"/>
        <end position="23"/>
    </location>
</feature>
<evidence type="ECO:0000259" key="13">
    <source>
        <dbReference type="Pfam" id="PF17243"/>
    </source>
</evidence>
<evidence type="ECO:0000256" key="9">
    <source>
        <dbReference type="ARBA" id="ARBA00033063"/>
    </source>
</evidence>
<dbReference type="GO" id="GO:0009279">
    <property type="term" value="C:cell outer membrane"/>
    <property type="evidence" value="ECO:0007669"/>
    <property type="project" value="UniProtKB-SubCell"/>
</dbReference>
<dbReference type="Proteomes" id="UP000307749">
    <property type="component" value="Unassembled WGS sequence"/>
</dbReference>
<evidence type="ECO:0000256" key="10">
    <source>
        <dbReference type="ARBA" id="ARBA00093548"/>
    </source>
</evidence>
<comment type="subcellular location">
    <subcellularLocation>
        <location evidence="1">Cell outer membrane</location>
    </subcellularLocation>
</comment>
<feature type="domain" description="Bacterial surface antigen (D15)" evidence="12">
    <location>
        <begin position="388"/>
        <end position="567"/>
    </location>
</feature>
<dbReference type="Pfam" id="PF17243">
    <property type="entry name" value="POTRA_TamA_1"/>
    <property type="match status" value="1"/>
</dbReference>
<dbReference type="Gene3D" id="3.10.20.310">
    <property type="entry name" value="membrane protein fhac"/>
    <property type="match status" value="3"/>
</dbReference>
<keyword evidence="6 11" id="KW-0732">Signal</keyword>
<dbReference type="OrthoDB" id="9769707at2"/>
<comment type="similarity">
    <text evidence="2">Belongs to the TamA family.</text>
</comment>
<evidence type="ECO:0000256" key="4">
    <source>
        <dbReference type="ARBA" id="ARBA00022452"/>
    </source>
</evidence>
<keyword evidence="15" id="KW-1185">Reference proteome</keyword>
<dbReference type="GO" id="GO:0009306">
    <property type="term" value="P:protein secretion"/>
    <property type="evidence" value="ECO:0007669"/>
    <property type="project" value="TreeGrafter"/>
</dbReference>
<comment type="subunit">
    <text evidence="10">Interacts with TamB to form the translocation and assembly module (TAM).</text>
</comment>
<name>A0A4S3KKB7_9GAMM</name>
<accession>A0A4S3KKB7</accession>
<dbReference type="InterPro" id="IPR000184">
    <property type="entry name" value="Bac_surfAg_D15"/>
</dbReference>
<evidence type="ECO:0000256" key="1">
    <source>
        <dbReference type="ARBA" id="ARBA00004442"/>
    </source>
</evidence>
<keyword evidence="4" id="KW-1134">Transmembrane beta strand</keyword>
<evidence type="ECO:0000256" key="2">
    <source>
        <dbReference type="ARBA" id="ARBA00010248"/>
    </source>
</evidence>
<keyword evidence="8" id="KW-0998">Cell outer membrane</keyword>
<evidence type="ECO:0000256" key="5">
    <source>
        <dbReference type="ARBA" id="ARBA00022692"/>
    </source>
</evidence>
<dbReference type="EMBL" id="MWQO01000041">
    <property type="protein sequence ID" value="THD09265.1"/>
    <property type="molecule type" value="Genomic_DNA"/>
</dbReference>
<protein>
    <recommendedName>
        <fullName evidence="3">Translocation and assembly module subunit TamA</fullName>
    </recommendedName>
    <alternativeName>
        <fullName evidence="9">Autotransporter assembly factor TamA</fullName>
    </alternativeName>
</protein>
<gene>
    <name evidence="14" type="ORF">B1806_11845</name>
</gene>
<evidence type="ECO:0000313" key="15">
    <source>
        <dbReference type="Proteomes" id="UP000307749"/>
    </source>
</evidence>